<evidence type="ECO:0000313" key="2">
    <source>
        <dbReference type="EMBL" id="QQD71906.1"/>
    </source>
</evidence>
<sequence>MEKVAIEFDGYRYHGFSKKGFKQGLERQNILVAHGWRVLRYTLTDVRDRLEVVIKEIESALIS</sequence>
<name>A0A7T5BG24_9PROT</name>
<organism evidence="2 3">
    <name type="scientific">Acidithiobacillus ferrivorans</name>
    <dbReference type="NCBI Taxonomy" id="160808"/>
    <lineage>
        <taxon>Bacteria</taxon>
        <taxon>Pseudomonadati</taxon>
        <taxon>Pseudomonadota</taxon>
        <taxon>Acidithiobacillia</taxon>
        <taxon>Acidithiobacillales</taxon>
        <taxon>Acidithiobacillaceae</taxon>
        <taxon>Acidithiobacillus</taxon>
    </lineage>
</organism>
<evidence type="ECO:0000313" key="3">
    <source>
        <dbReference type="Proteomes" id="UP000595420"/>
    </source>
</evidence>
<dbReference type="EMBL" id="CP059488">
    <property type="protein sequence ID" value="QQD71906.1"/>
    <property type="molecule type" value="Genomic_DNA"/>
</dbReference>
<evidence type="ECO:0000259" key="1">
    <source>
        <dbReference type="Pfam" id="PF04480"/>
    </source>
</evidence>
<dbReference type="Gene3D" id="3.40.960.10">
    <property type="entry name" value="VSR Endonuclease"/>
    <property type="match status" value="1"/>
</dbReference>
<dbReference type="InterPro" id="IPR007569">
    <property type="entry name" value="DUF559"/>
</dbReference>
<protein>
    <submittedName>
        <fullName evidence="2">DUF559 domain-containing protein</fullName>
    </submittedName>
</protein>
<dbReference type="Pfam" id="PF04480">
    <property type="entry name" value="DUF559"/>
    <property type="match status" value="1"/>
</dbReference>
<dbReference type="SUPFAM" id="SSF52980">
    <property type="entry name" value="Restriction endonuclease-like"/>
    <property type="match status" value="1"/>
</dbReference>
<dbReference type="Proteomes" id="UP000595420">
    <property type="component" value="Chromosome"/>
</dbReference>
<dbReference type="AlphaFoldDB" id="A0A7T5BG24"/>
<reference evidence="2 3" key="1">
    <citation type="submission" date="2020-07" db="EMBL/GenBank/DDBJ databases">
        <title>Complete genome sequence analysis of Acidithiobacillus ferrivorans XJFY6S-08 reveals extreme environmental adaptation to alpine acid mine drainage.</title>
        <authorList>
            <person name="Yan L."/>
            <person name="Ni Y."/>
        </authorList>
    </citation>
    <scope>NUCLEOTIDE SEQUENCE [LARGE SCALE GENOMIC DNA]</scope>
    <source>
        <strain evidence="2 3">XJFY6S-08</strain>
    </source>
</reference>
<feature type="domain" description="DUF559" evidence="1">
    <location>
        <begin position="2"/>
        <end position="61"/>
    </location>
</feature>
<gene>
    <name evidence="2" type="ORF">H2515_10765</name>
</gene>
<dbReference type="InterPro" id="IPR011335">
    <property type="entry name" value="Restrct_endonuc-II-like"/>
</dbReference>
<accession>A0A7T5BG24</accession>
<proteinExistence type="predicted"/>